<dbReference type="InterPro" id="IPR036179">
    <property type="entry name" value="Ig-like_dom_sf"/>
</dbReference>
<dbReference type="InParanoid" id="A0A674J1B6"/>
<dbReference type="Ensembl" id="ENSTMTT00000016151.1">
    <property type="protein sequence ID" value="ENSTMTP00000015596.1"/>
    <property type="gene ID" value="ENSTMTG00000010891.1"/>
</dbReference>
<organism evidence="7 8">
    <name type="scientific">Terrapene triunguis</name>
    <name type="common">Three-toed box turtle</name>
    <dbReference type="NCBI Taxonomy" id="2587831"/>
    <lineage>
        <taxon>Eukaryota</taxon>
        <taxon>Metazoa</taxon>
        <taxon>Chordata</taxon>
        <taxon>Craniata</taxon>
        <taxon>Vertebrata</taxon>
        <taxon>Euteleostomi</taxon>
        <taxon>Archelosauria</taxon>
        <taxon>Testudinata</taxon>
        <taxon>Testudines</taxon>
        <taxon>Cryptodira</taxon>
        <taxon>Durocryptodira</taxon>
        <taxon>Testudinoidea</taxon>
        <taxon>Emydidae</taxon>
        <taxon>Terrapene</taxon>
    </lineage>
</organism>
<dbReference type="GeneTree" id="ENSGT01100000263479"/>
<evidence type="ECO:0000256" key="5">
    <source>
        <dbReference type="SAM" id="MobiDB-lite"/>
    </source>
</evidence>
<keyword evidence="2" id="KW-1015">Disulfide bond</keyword>
<evidence type="ECO:0000256" key="2">
    <source>
        <dbReference type="ARBA" id="ARBA00023157"/>
    </source>
</evidence>
<dbReference type="InterPro" id="IPR013106">
    <property type="entry name" value="Ig_V-set"/>
</dbReference>
<dbReference type="SMART" id="SM00408">
    <property type="entry name" value="IGc2"/>
    <property type="match status" value="2"/>
</dbReference>
<evidence type="ECO:0000256" key="4">
    <source>
        <dbReference type="ARBA" id="ARBA00023319"/>
    </source>
</evidence>
<dbReference type="InterPro" id="IPR013783">
    <property type="entry name" value="Ig-like_fold"/>
</dbReference>
<dbReference type="PANTHER" id="PTHR44337">
    <property type="entry name" value="CARCINOEMBRYONIC ANTIGEN-RELATED CELL ADHESION MOLECULE 8"/>
    <property type="match status" value="1"/>
</dbReference>
<proteinExistence type="predicted"/>
<keyword evidence="3" id="KW-0325">Glycoprotein</keyword>
<feature type="domain" description="Ig-like" evidence="6">
    <location>
        <begin position="342"/>
        <end position="422"/>
    </location>
</feature>
<name>A0A674J1B6_9SAUR</name>
<dbReference type="SUPFAM" id="SSF48726">
    <property type="entry name" value="Immunoglobulin"/>
    <property type="match status" value="3"/>
</dbReference>
<dbReference type="InterPro" id="IPR052598">
    <property type="entry name" value="IgSF_CEA-related"/>
</dbReference>
<keyword evidence="1" id="KW-0732">Signal</keyword>
<evidence type="ECO:0000256" key="3">
    <source>
        <dbReference type="ARBA" id="ARBA00023180"/>
    </source>
</evidence>
<protein>
    <recommendedName>
        <fullName evidence="6">Ig-like domain-containing protein</fullName>
    </recommendedName>
</protein>
<reference evidence="7" key="2">
    <citation type="submission" date="2025-09" db="UniProtKB">
        <authorList>
            <consortium name="Ensembl"/>
        </authorList>
    </citation>
    <scope>IDENTIFICATION</scope>
</reference>
<evidence type="ECO:0000259" key="6">
    <source>
        <dbReference type="PROSITE" id="PS50835"/>
    </source>
</evidence>
<evidence type="ECO:0000313" key="7">
    <source>
        <dbReference type="Ensembl" id="ENSTMTP00000015596.1"/>
    </source>
</evidence>
<keyword evidence="4" id="KW-0393">Immunoglobulin domain</keyword>
<dbReference type="PANTHER" id="PTHR44337:SF20">
    <property type="entry name" value="CARCINOEMBRYONIC ANTIGEN-RELATED CELL ADHESION MOLECULE 5-RELATED"/>
    <property type="match status" value="1"/>
</dbReference>
<dbReference type="CDD" id="cd00096">
    <property type="entry name" value="Ig"/>
    <property type="match status" value="1"/>
</dbReference>
<keyword evidence="8" id="KW-1185">Reference proteome</keyword>
<dbReference type="SMART" id="SM00409">
    <property type="entry name" value="IG"/>
    <property type="match status" value="3"/>
</dbReference>
<dbReference type="PROSITE" id="PS50835">
    <property type="entry name" value="IG_LIKE"/>
    <property type="match status" value="2"/>
</dbReference>
<feature type="region of interest" description="Disordered" evidence="5">
    <location>
        <begin position="157"/>
        <end position="185"/>
    </location>
</feature>
<dbReference type="Gene3D" id="2.60.40.10">
    <property type="entry name" value="Immunoglobulins"/>
    <property type="match status" value="3"/>
</dbReference>
<evidence type="ECO:0000313" key="8">
    <source>
        <dbReference type="Proteomes" id="UP000472274"/>
    </source>
</evidence>
<sequence>MPRSRFFGGNSAAGPLLPEGLRDPLPNCRRRPGRAAPGTCLLRWCLEPALSAVSLLLPIVLTPRSPEVGGDVSLAPQNLPQDVLVCSWYRSATTHESSRILTYYPPPAPDQIPGPAHTGRETAGPGCTLHIAGLTLSDTGNYTVLIQSRTGTNPVRSIRVVLPPSPPLPELGTEPPSLTHQPPLPSPSWGENPGVLAPTLYCRQAPGSESSTGLWGRSPVQRGLPWGLGWIQPLPPVTLSLFPEMLPRPTVTPDQTQVLENGTFTLTCNSSPSADTVLWLRDGASLAPSERLGLSPENRTLMVPNVTRGDAGTYQCEVGNPVRTPRWRHPSPDPVPLCVDGPDSARIDLPGPIALTLRSPLNLTCVSDSVPAPSYRWVLNGTDTNETRIILTFNPTTWAQQGTYKCRAHNPITNRTAWGSVAVWVTGRG</sequence>
<evidence type="ECO:0000256" key="1">
    <source>
        <dbReference type="ARBA" id="ARBA00022729"/>
    </source>
</evidence>
<accession>A0A674J1B6</accession>
<dbReference type="Proteomes" id="UP000472274">
    <property type="component" value="Unplaced"/>
</dbReference>
<reference evidence="7" key="1">
    <citation type="submission" date="2025-08" db="UniProtKB">
        <authorList>
            <consortium name="Ensembl"/>
        </authorList>
    </citation>
    <scope>IDENTIFICATION</scope>
</reference>
<feature type="compositionally biased region" description="Low complexity" evidence="5">
    <location>
        <begin position="170"/>
        <end position="179"/>
    </location>
</feature>
<dbReference type="Pfam" id="PF07686">
    <property type="entry name" value="V-set"/>
    <property type="match status" value="1"/>
</dbReference>
<dbReference type="InterPro" id="IPR003599">
    <property type="entry name" value="Ig_sub"/>
</dbReference>
<dbReference type="InterPro" id="IPR007110">
    <property type="entry name" value="Ig-like_dom"/>
</dbReference>
<dbReference type="InterPro" id="IPR003598">
    <property type="entry name" value="Ig_sub2"/>
</dbReference>
<dbReference type="AlphaFoldDB" id="A0A674J1B6"/>
<dbReference type="Pfam" id="PF13927">
    <property type="entry name" value="Ig_3"/>
    <property type="match status" value="2"/>
</dbReference>
<feature type="domain" description="Ig-like" evidence="6">
    <location>
        <begin position="247"/>
        <end position="320"/>
    </location>
</feature>